<accession>A0AAV1LHH5</accession>
<evidence type="ECO:0000313" key="5">
    <source>
        <dbReference type="EMBL" id="CAK1593191.1"/>
    </source>
</evidence>
<comment type="caution">
    <text evidence="5">The sequence shown here is derived from an EMBL/GenBank/DDBJ whole genome shotgun (WGS) entry which is preliminary data.</text>
</comment>
<sequence>MLVNFIIFCLSALLFHMISGQCVSTAYNAGIGNSVPNDLAYNGMAYVAPLAANTAMPGYSSPHGAGFAVTSASPIAPNGVTIVSDNLVVEGSLSICGQLPILATAALEGPITTAGQGAVEYGCGDGEVTIISEIVSPDGSYIQVAVPTIDYSIIGLTPAVGCNRVY</sequence>
<organism evidence="5 6">
    <name type="scientific">Parnassius mnemosyne</name>
    <name type="common">clouded apollo</name>
    <dbReference type="NCBI Taxonomy" id="213953"/>
    <lineage>
        <taxon>Eukaryota</taxon>
        <taxon>Metazoa</taxon>
        <taxon>Ecdysozoa</taxon>
        <taxon>Arthropoda</taxon>
        <taxon>Hexapoda</taxon>
        <taxon>Insecta</taxon>
        <taxon>Pterygota</taxon>
        <taxon>Neoptera</taxon>
        <taxon>Endopterygota</taxon>
        <taxon>Lepidoptera</taxon>
        <taxon>Glossata</taxon>
        <taxon>Ditrysia</taxon>
        <taxon>Papilionoidea</taxon>
        <taxon>Papilionidae</taxon>
        <taxon>Parnassiinae</taxon>
        <taxon>Parnassini</taxon>
        <taxon>Parnassius</taxon>
        <taxon>Driopa</taxon>
    </lineage>
</organism>
<dbReference type="Proteomes" id="UP001314205">
    <property type="component" value="Unassembled WGS sequence"/>
</dbReference>
<dbReference type="GO" id="GO:0042600">
    <property type="term" value="C:egg chorion"/>
    <property type="evidence" value="ECO:0007669"/>
    <property type="project" value="InterPro"/>
</dbReference>
<keyword evidence="2" id="KW-0677">Repeat</keyword>
<dbReference type="GO" id="GO:0007304">
    <property type="term" value="P:chorion-containing eggshell formation"/>
    <property type="evidence" value="ECO:0007669"/>
    <property type="project" value="InterPro"/>
</dbReference>
<proteinExistence type="inferred from homology"/>
<evidence type="ECO:0000256" key="4">
    <source>
        <dbReference type="SAM" id="SignalP"/>
    </source>
</evidence>
<keyword evidence="4" id="KW-0732">Signal</keyword>
<evidence type="ECO:0000256" key="3">
    <source>
        <dbReference type="RuleBase" id="RU004378"/>
    </source>
</evidence>
<name>A0AAV1LHH5_9NEOP</name>
<feature type="chain" id="PRO_5043617704" evidence="4">
    <location>
        <begin position="21"/>
        <end position="166"/>
    </location>
</feature>
<dbReference type="Pfam" id="PF01723">
    <property type="entry name" value="Chorion_1"/>
    <property type="match status" value="1"/>
</dbReference>
<comment type="similarity">
    <text evidence="1 3">Belongs to the chorion protein family.</text>
</comment>
<protein>
    <submittedName>
        <fullName evidence="5">Uncharacterized protein</fullName>
    </submittedName>
</protein>
<evidence type="ECO:0000256" key="2">
    <source>
        <dbReference type="ARBA" id="ARBA00022737"/>
    </source>
</evidence>
<dbReference type="GO" id="GO:0005213">
    <property type="term" value="F:structural constituent of egg chorion"/>
    <property type="evidence" value="ECO:0007669"/>
    <property type="project" value="InterPro"/>
</dbReference>
<reference evidence="5 6" key="1">
    <citation type="submission" date="2023-11" db="EMBL/GenBank/DDBJ databases">
        <authorList>
            <person name="Hedman E."/>
            <person name="Englund M."/>
            <person name="Stromberg M."/>
            <person name="Nyberg Akerstrom W."/>
            <person name="Nylinder S."/>
            <person name="Jareborg N."/>
            <person name="Kallberg Y."/>
            <person name="Kronander E."/>
        </authorList>
    </citation>
    <scope>NUCLEOTIDE SEQUENCE [LARGE SCALE GENOMIC DNA]</scope>
</reference>
<evidence type="ECO:0000313" key="6">
    <source>
        <dbReference type="Proteomes" id="UP001314205"/>
    </source>
</evidence>
<dbReference type="EMBL" id="CAVLGL010000088">
    <property type="protein sequence ID" value="CAK1593191.1"/>
    <property type="molecule type" value="Genomic_DNA"/>
</dbReference>
<dbReference type="AlphaFoldDB" id="A0AAV1LHH5"/>
<keyword evidence="6" id="KW-1185">Reference proteome</keyword>
<gene>
    <name evidence="5" type="ORF">PARMNEM_LOCUS13015</name>
</gene>
<feature type="signal peptide" evidence="4">
    <location>
        <begin position="1"/>
        <end position="20"/>
    </location>
</feature>
<evidence type="ECO:0000256" key="1">
    <source>
        <dbReference type="ARBA" id="ARBA00005906"/>
    </source>
</evidence>
<dbReference type="InterPro" id="IPR002635">
    <property type="entry name" value="Chorion"/>
</dbReference>